<proteinExistence type="predicted"/>
<keyword evidence="2" id="KW-1185">Reference proteome</keyword>
<comment type="caution">
    <text evidence="1">The sequence shown here is derived from an EMBL/GenBank/DDBJ whole genome shotgun (WGS) entry which is preliminary data.</text>
</comment>
<name>A0ACB8ATU5_9AGAM</name>
<protein>
    <submittedName>
        <fullName evidence="1">Uncharacterized protein</fullName>
    </submittedName>
</protein>
<evidence type="ECO:0000313" key="1">
    <source>
        <dbReference type="EMBL" id="KAH7916213.1"/>
    </source>
</evidence>
<reference evidence="1" key="1">
    <citation type="journal article" date="2021" name="New Phytol.">
        <title>Evolutionary innovations through gain and loss of genes in the ectomycorrhizal Boletales.</title>
        <authorList>
            <person name="Wu G."/>
            <person name="Miyauchi S."/>
            <person name="Morin E."/>
            <person name="Kuo A."/>
            <person name="Drula E."/>
            <person name="Varga T."/>
            <person name="Kohler A."/>
            <person name="Feng B."/>
            <person name="Cao Y."/>
            <person name="Lipzen A."/>
            <person name="Daum C."/>
            <person name="Hundley H."/>
            <person name="Pangilinan J."/>
            <person name="Johnson J."/>
            <person name="Barry K."/>
            <person name="LaButti K."/>
            <person name="Ng V."/>
            <person name="Ahrendt S."/>
            <person name="Min B."/>
            <person name="Choi I.G."/>
            <person name="Park H."/>
            <person name="Plett J.M."/>
            <person name="Magnuson J."/>
            <person name="Spatafora J.W."/>
            <person name="Nagy L.G."/>
            <person name="Henrissat B."/>
            <person name="Grigoriev I.V."/>
            <person name="Yang Z.L."/>
            <person name="Xu J."/>
            <person name="Martin F.M."/>
        </authorList>
    </citation>
    <scope>NUCLEOTIDE SEQUENCE</scope>
    <source>
        <strain evidence="1">ATCC 28755</strain>
    </source>
</reference>
<sequence length="173" mass="18607">MTSPARDGIVLSSSPTSMRGGSPVRRRDESAGSSSNARISPTTNPRISPIVDADFLERQRTMDVDMALHLSRARRETITAAASPVVASSGHPSAAVEIPGLSASERRDMRYHDIDNDEAGLDIGLDISGMDSSTERPSTPVDLRMHLDHNHDPALLTRPHDDLSAGLPTYQAN</sequence>
<evidence type="ECO:0000313" key="2">
    <source>
        <dbReference type="Proteomes" id="UP000790377"/>
    </source>
</evidence>
<organism evidence="1 2">
    <name type="scientific">Hygrophoropsis aurantiaca</name>
    <dbReference type="NCBI Taxonomy" id="72124"/>
    <lineage>
        <taxon>Eukaryota</taxon>
        <taxon>Fungi</taxon>
        <taxon>Dikarya</taxon>
        <taxon>Basidiomycota</taxon>
        <taxon>Agaricomycotina</taxon>
        <taxon>Agaricomycetes</taxon>
        <taxon>Agaricomycetidae</taxon>
        <taxon>Boletales</taxon>
        <taxon>Coniophorineae</taxon>
        <taxon>Hygrophoropsidaceae</taxon>
        <taxon>Hygrophoropsis</taxon>
    </lineage>
</organism>
<dbReference type="Proteomes" id="UP000790377">
    <property type="component" value="Unassembled WGS sequence"/>
</dbReference>
<gene>
    <name evidence="1" type="ORF">BJ138DRAFT_1052926</name>
</gene>
<accession>A0ACB8ATU5</accession>
<feature type="non-terminal residue" evidence="1">
    <location>
        <position position="173"/>
    </location>
</feature>
<dbReference type="EMBL" id="MU267592">
    <property type="protein sequence ID" value="KAH7916213.1"/>
    <property type="molecule type" value="Genomic_DNA"/>
</dbReference>